<evidence type="ECO:0000259" key="5">
    <source>
        <dbReference type="PROSITE" id="PS01124"/>
    </source>
</evidence>
<evidence type="ECO:0000256" key="3">
    <source>
        <dbReference type="ARBA" id="ARBA00023159"/>
    </source>
</evidence>
<dbReference type="Pfam" id="PF12833">
    <property type="entry name" value="HTH_18"/>
    <property type="match status" value="1"/>
</dbReference>
<dbReference type="InterPro" id="IPR003313">
    <property type="entry name" value="AraC-bd"/>
</dbReference>
<evidence type="ECO:0000313" key="7">
    <source>
        <dbReference type="Proteomes" id="UP000832011"/>
    </source>
</evidence>
<reference evidence="6 7" key="1">
    <citation type="journal article" date="2022" name="Res Sq">
        <title>Evolution of multicellular longitudinally dividing oral cavity symbionts (Neisseriaceae).</title>
        <authorList>
            <person name="Nyongesa S."/>
            <person name="Weber P."/>
            <person name="Bernet E."/>
            <person name="Pullido F."/>
            <person name="Nieckarz M."/>
            <person name="Delaby M."/>
            <person name="Nieves C."/>
            <person name="Viehboeck T."/>
            <person name="Krause N."/>
            <person name="Rivera-Millot A."/>
            <person name="Nakamura A."/>
            <person name="Vischer N."/>
            <person name="VanNieuwenhze M."/>
            <person name="Brun Y."/>
            <person name="Cava F."/>
            <person name="Bulgheresi S."/>
            <person name="Veyrier F."/>
        </authorList>
    </citation>
    <scope>NUCLEOTIDE SEQUENCE [LARGE SCALE GENOMIC DNA]</scope>
    <source>
        <strain evidence="6 7">SN4</strain>
    </source>
</reference>
<organism evidence="6 7">
    <name type="scientific">Vitreoscilla massiliensis</name>
    <dbReference type="NCBI Taxonomy" id="1689272"/>
    <lineage>
        <taxon>Bacteria</taxon>
        <taxon>Pseudomonadati</taxon>
        <taxon>Pseudomonadota</taxon>
        <taxon>Betaproteobacteria</taxon>
        <taxon>Neisseriales</taxon>
        <taxon>Neisseriaceae</taxon>
        <taxon>Vitreoscilla</taxon>
    </lineage>
</organism>
<keyword evidence="1" id="KW-0805">Transcription regulation</keyword>
<keyword evidence="3" id="KW-0010">Activator</keyword>
<gene>
    <name evidence="6" type="ORF">LVJ82_09470</name>
</gene>
<dbReference type="PANTHER" id="PTHR46796:SF2">
    <property type="entry name" value="TRANSCRIPTIONAL REGULATORY PROTEIN"/>
    <property type="match status" value="1"/>
</dbReference>
<dbReference type="PROSITE" id="PS00041">
    <property type="entry name" value="HTH_ARAC_FAMILY_1"/>
    <property type="match status" value="1"/>
</dbReference>
<sequence>MHSHTEFSQFWHCAELGGLELMKAQYQHKEFSRHVHEGYCINLIENGAQAFYRSGDMHVAPQGSIVLVNPDDVHTGSSAVEHGWGYRALYPTPAMIEHISQDFFGSKGVTPWFANAVVHDAELAAQMRLLFDVLEQPNNALFKETLYVHTLSCLISRHSSQRRELAALPDAARQALLIKDHIAAHPEQEHSLNDLAAMVGLSPWHCLRQFKKCVGMPPHAWLVQVRLHRARQQLKQGIPIAEVALACGFSDQSHLNRHFKRALGVTPAQYIATL</sequence>
<protein>
    <submittedName>
        <fullName evidence="6">AraC family transcriptional regulator</fullName>
    </submittedName>
</protein>
<dbReference type="SMART" id="SM00342">
    <property type="entry name" value="HTH_ARAC"/>
    <property type="match status" value="1"/>
</dbReference>
<evidence type="ECO:0000256" key="2">
    <source>
        <dbReference type="ARBA" id="ARBA00023125"/>
    </source>
</evidence>
<dbReference type="SUPFAM" id="SSF51215">
    <property type="entry name" value="Regulatory protein AraC"/>
    <property type="match status" value="1"/>
</dbReference>
<keyword evidence="4" id="KW-0804">Transcription</keyword>
<dbReference type="InterPro" id="IPR018060">
    <property type="entry name" value="HTH_AraC"/>
</dbReference>
<dbReference type="RefSeq" id="WP_058304741.1">
    <property type="nucleotide sequence ID" value="NZ_CABKVG010000004.1"/>
</dbReference>
<dbReference type="InterPro" id="IPR018062">
    <property type="entry name" value="HTH_AraC-typ_CS"/>
</dbReference>
<dbReference type="SUPFAM" id="SSF46689">
    <property type="entry name" value="Homeodomain-like"/>
    <property type="match status" value="2"/>
</dbReference>
<dbReference type="Proteomes" id="UP000832011">
    <property type="component" value="Chromosome"/>
</dbReference>
<evidence type="ECO:0000256" key="1">
    <source>
        <dbReference type="ARBA" id="ARBA00023015"/>
    </source>
</evidence>
<dbReference type="InterPro" id="IPR009057">
    <property type="entry name" value="Homeodomain-like_sf"/>
</dbReference>
<dbReference type="EMBL" id="CP091511">
    <property type="protein sequence ID" value="UOO91166.1"/>
    <property type="molecule type" value="Genomic_DNA"/>
</dbReference>
<dbReference type="Gene3D" id="1.10.10.60">
    <property type="entry name" value="Homeodomain-like"/>
    <property type="match status" value="2"/>
</dbReference>
<name>A0ABY4E5W1_9NEIS</name>
<dbReference type="PROSITE" id="PS01124">
    <property type="entry name" value="HTH_ARAC_FAMILY_2"/>
    <property type="match status" value="1"/>
</dbReference>
<keyword evidence="7" id="KW-1185">Reference proteome</keyword>
<dbReference type="Pfam" id="PF02311">
    <property type="entry name" value="AraC_binding"/>
    <property type="match status" value="1"/>
</dbReference>
<accession>A0ABY4E5W1</accession>
<dbReference type="PANTHER" id="PTHR46796">
    <property type="entry name" value="HTH-TYPE TRANSCRIPTIONAL ACTIVATOR RHAS-RELATED"/>
    <property type="match status" value="1"/>
</dbReference>
<evidence type="ECO:0000256" key="4">
    <source>
        <dbReference type="ARBA" id="ARBA00023163"/>
    </source>
</evidence>
<dbReference type="InterPro" id="IPR037923">
    <property type="entry name" value="HTH-like"/>
</dbReference>
<keyword evidence="2" id="KW-0238">DNA-binding</keyword>
<proteinExistence type="predicted"/>
<dbReference type="InterPro" id="IPR050204">
    <property type="entry name" value="AraC_XylS_family_regulators"/>
</dbReference>
<evidence type="ECO:0000313" key="6">
    <source>
        <dbReference type="EMBL" id="UOO91166.1"/>
    </source>
</evidence>
<feature type="domain" description="HTH araC/xylS-type" evidence="5">
    <location>
        <begin position="176"/>
        <end position="273"/>
    </location>
</feature>